<dbReference type="Pfam" id="PF00271">
    <property type="entry name" value="Helicase_C"/>
    <property type="match status" value="1"/>
</dbReference>
<dbReference type="GO" id="GO:0005524">
    <property type="term" value="F:ATP binding"/>
    <property type="evidence" value="ECO:0007669"/>
    <property type="project" value="UniProtKB-KW"/>
</dbReference>
<dbReference type="CDD" id="cd18003">
    <property type="entry name" value="DEXQc_SRCAP"/>
    <property type="match status" value="1"/>
</dbReference>
<dbReference type="InterPro" id="IPR027417">
    <property type="entry name" value="P-loop_NTPase"/>
</dbReference>
<dbReference type="Pfam" id="PF00176">
    <property type="entry name" value="SNF2-rel_dom"/>
    <property type="match status" value="1"/>
</dbReference>
<evidence type="ECO:0000256" key="2">
    <source>
        <dbReference type="ARBA" id="ARBA00009220"/>
    </source>
</evidence>
<dbReference type="Gene3D" id="3.40.50.10810">
    <property type="entry name" value="Tandem AAA-ATPase domain"/>
    <property type="match status" value="1"/>
</dbReference>
<comment type="subcellular location">
    <subcellularLocation>
        <location evidence="1">Nucleus</location>
    </subcellularLocation>
</comment>
<keyword evidence="9" id="KW-0010">Activator</keyword>
<dbReference type="PROSITE" id="PS51192">
    <property type="entry name" value="HELICASE_ATP_BIND_1"/>
    <property type="match status" value="1"/>
</dbReference>
<feature type="compositionally biased region" description="Basic residues" evidence="11">
    <location>
        <begin position="83"/>
        <end position="92"/>
    </location>
</feature>
<feature type="region of interest" description="Disordered" evidence="11">
    <location>
        <begin position="111"/>
        <end position="242"/>
    </location>
</feature>
<dbReference type="Gene3D" id="1.20.120.850">
    <property type="entry name" value="SWI2/SNF2 ATPases, N-terminal domain"/>
    <property type="match status" value="1"/>
</dbReference>
<evidence type="ECO:0000259" key="13">
    <source>
        <dbReference type="PROSITE" id="PS51194"/>
    </source>
</evidence>
<dbReference type="SMART" id="SM00490">
    <property type="entry name" value="HELICc"/>
    <property type="match status" value="1"/>
</dbReference>
<dbReference type="InterPro" id="IPR000330">
    <property type="entry name" value="SNF2_N"/>
</dbReference>
<dbReference type="GO" id="GO:0004386">
    <property type="term" value="F:helicase activity"/>
    <property type="evidence" value="ECO:0007669"/>
    <property type="project" value="UniProtKB-KW"/>
</dbReference>
<evidence type="ECO:0000256" key="5">
    <source>
        <dbReference type="ARBA" id="ARBA00022806"/>
    </source>
</evidence>
<keyword evidence="3" id="KW-0547">Nucleotide-binding</keyword>
<keyword evidence="6" id="KW-0067">ATP-binding</keyword>
<name>A0A8H7BUP3_9FUNG</name>
<keyword evidence="8" id="KW-0238">DNA-binding</keyword>
<feature type="domain" description="Helicase C-terminal" evidence="13">
    <location>
        <begin position="1516"/>
        <end position="1669"/>
    </location>
</feature>
<evidence type="ECO:0000259" key="14">
    <source>
        <dbReference type="PROSITE" id="PS51204"/>
    </source>
</evidence>
<evidence type="ECO:0000256" key="9">
    <source>
        <dbReference type="ARBA" id="ARBA00023159"/>
    </source>
</evidence>
<keyword evidence="7" id="KW-0156">Chromatin regulator</keyword>
<dbReference type="GO" id="GO:0000812">
    <property type="term" value="C:Swr1 complex"/>
    <property type="evidence" value="ECO:0007669"/>
    <property type="project" value="TreeGrafter"/>
</dbReference>
<feature type="region of interest" description="Disordered" evidence="11">
    <location>
        <begin position="877"/>
        <end position="941"/>
    </location>
</feature>
<dbReference type="InterPro" id="IPR014012">
    <property type="entry name" value="HSA_dom"/>
</dbReference>
<evidence type="ECO:0000313" key="15">
    <source>
        <dbReference type="EMBL" id="KAF7729106.1"/>
    </source>
</evidence>
<feature type="region of interest" description="Disordered" evidence="11">
    <location>
        <begin position="1731"/>
        <end position="1761"/>
    </location>
</feature>
<comment type="similarity">
    <text evidence="2">Belongs to the SNF2/RAD54 helicase family. SWR1 subfamily.</text>
</comment>
<keyword evidence="5" id="KW-0347">Helicase</keyword>
<keyword evidence="4" id="KW-0378">Hydrolase</keyword>
<dbReference type="GO" id="GO:0006338">
    <property type="term" value="P:chromatin remodeling"/>
    <property type="evidence" value="ECO:0007669"/>
    <property type="project" value="TreeGrafter"/>
</dbReference>
<feature type="compositionally biased region" description="Basic and acidic residues" evidence="11">
    <location>
        <begin position="165"/>
        <end position="176"/>
    </location>
</feature>
<dbReference type="Gene3D" id="3.40.50.300">
    <property type="entry name" value="P-loop containing nucleotide triphosphate hydrolases"/>
    <property type="match status" value="1"/>
</dbReference>
<feature type="region of interest" description="Disordered" evidence="11">
    <location>
        <begin position="14"/>
        <end position="96"/>
    </location>
</feature>
<evidence type="ECO:0000256" key="4">
    <source>
        <dbReference type="ARBA" id="ARBA00022801"/>
    </source>
</evidence>
<dbReference type="PANTHER" id="PTHR45685">
    <property type="entry name" value="HELICASE SRCAP-RELATED"/>
    <property type="match status" value="1"/>
</dbReference>
<feature type="domain" description="Helicase ATP-binding" evidence="12">
    <location>
        <begin position="974"/>
        <end position="1139"/>
    </location>
</feature>
<feature type="region of interest" description="Disordered" evidence="11">
    <location>
        <begin position="780"/>
        <end position="823"/>
    </location>
</feature>
<feature type="domain" description="HSA" evidence="14">
    <location>
        <begin position="460"/>
        <end position="532"/>
    </location>
</feature>
<dbReference type="GO" id="GO:0003677">
    <property type="term" value="F:DNA binding"/>
    <property type="evidence" value="ECO:0007669"/>
    <property type="project" value="UniProtKB-KW"/>
</dbReference>
<evidence type="ECO:0000256" key="8">
    <source>
        <dbReference type="ARBA" id="ARBA00023125"/>
    </source>
</evidence>
<dbReference type="SUPFAM" id="SSF52540">
    <property type="entry name" value="P-loop containing nucleoside triphosphate hydrolases"/>
    <property type="match status" value="2"/>
</dbReference>
<feature type="compositionally biased region" description="Polar residues" evidence="11">
    <location>
        <begin position="223"/>
        <end position="238"/>
    </location>
</feature>
<dbReference type="InterPro" id="IPR001650">
    <property type="entry name" value="Helicase_C-like"/>
</dbReference>
<dbReference type="InterPro" id="IPR049730">
    <property type="entry name" value="SNF2/RAD54-like_C"/>
</dbReference>
<dbReference type="Pfam" id="PF07529">
    <property type="entry name" value="HSA"/>
    <property type="match status" value="1"/>
</dbReference>
<dbReference type="GO" id="GO:0042393">
    <property type="term" value="F:histone binding"/>
    <property type="evidence" value="ECO:0007669"/>
    <property type="project" value="TreeGrafter"/>
</dbReference>
<feature type="compositionally biased region" description="Basic and acidic residues" evidence="11">
    <location>
        <begin position="198"/>
        <end position="210"/>
    </location>
</feature>
<keyword evidence="16" id="KW-1185">Reference proteome</keyword>
<feature type="compositionally biased region" description="Low complexity" evidence="11">
    <location>
        <begin position="72"/>
        <end position="82"/>
    </location>
</feature>
<proteinExistence type="inferred from homology"/>
<feature type="compositionally biased region" description="Basic and acidic residues" evidence="11">
    <location>
        <begin position="900"/>
        <end position="917"/>
    </location>
</feature>
<feature type="compositionally biased region" description="Acidic residues" evidence="11">
    <location>
        <begin position="782"/>
        <end position="799"/>
    </location>
</feature>
<feature type="compositionally biased region" description="Low complexity" evidence="11">
    <location>
        <begin position="1744"/>
        <end position="1761"/>
    </location>
</feature>
<dbReference type="OrthoDB" id="372624at2759"/>
<keyword evidence="10" id="KW-0539">Nucleus</keyword>
<dbReference type="Proteomes" id="UP000605846">
    <property type="component" value="Unassembled WGS sequence"/>
</dbReference>
<feature type="compositionally biased region" description="Basic and acidic residues" evidence="11">
    <location>
        <begin position="138"/>
        <end position="157"/>
    </location>
</feature>
<feature type="compositionally biased region" description="Basic and acidic residues" evidence="11">
    <location>
        <begin position="800"/>
        <end position="820"/>
    </location>
</feature>
<dbReference type="PROSITE" id="PS51194">
    <property type="entry name" value="HELICASE_CTER"/>
    <property type="match status" value="1"/>
</dbReference>
<evidence type="ECO:0000256" key="6">
    <source>
        <dbReference type="ARBA" id="ARBA00022840"/>
    </source>
</evidence>
<accession>A0A8H7BUP3</accession>
<dbReference type="EMBL" id="JABAYA010000028">
    <property type="protein sequence ID" value="KAF7729106.1"/>
    <property type="molecule type" value="Genomic_DNA"/>
</dbReference>
<protein>
    <submittedName>
        <fullName evidence="15">Swr1 complex component</fullName>
    </submittedName>
</protein>
<evidence type="ECO:0000256" key="1">
    <source>
        <dbReference type="ARBA" id="ARBA00004123"/>
    </source>
</evidence>
<evidence type="ECO:0000259" key="12">
    <source>
        <dbReference type="PROSITE" id="PS51192"/>
    </source>
</evidence>
<dbReference type="InterPro" id="IPR014001">
    <property type="entry name" value="Helicase_ATP-bd"/>
</dbReference>
<dbReference type="SMART" id="SM00573">
    <property type="entry name" value="HSA"/>
    <property type="match status" value="1"/>
</dbReference>
<comment type="caution">
    <text evidence="15">The sequence shown here is derived from an EMBL/GenBank/DDBJ whole genome shotgun (WGS) entry which is preliminary data.</text>
</comment>
<organism evidence="15 16">
    <name type="scientific">Apophysomyces ossiformis</name>
    <dbReference type="NCBI Taxonomy" id="679940"/>
    <lineage>
        <taxon>Eukaryota</taxon>
        <taxon>Fungi</taxon>
        <taxon>Fungi incertae sedis</taxon>
        <taxon>Mucoromycota</taxon>
        <taxon>Mucoromycotina</taxon>
        <taxon>Mucoromycetes</taxon>
        <taxon>Mucorales</taxon>
        <taxon>Mucorineae</taxon>
        <taxon>Mucoraceae</taxon>
        <taxon>Apophysomyces</taxon>
    </lineage>
</organism>
<feature type="compositionally biased region" description="Polar residues" evidence="11">
    <location>
        <begin position="112"/>
        <end position="130"/>
    </location>
</feature>
<dbReference type="GO" id="GO:0016887">
    <property type="term" value="F:ATP hydrolysis activity"/>
    <property type="evidence" value="ECO:0007669"/>
    <property type="project" value="TreeGrafter"/>
</dbReference>
<feature type="compositionally biased region" description="Basic and acidic residues" evidence="11">
    <location>
        <begin position="58"/>
        <end position="71"/>
    </location>
</feature>
<dbReference type="InterPro" id="IPR038718">
    <property type="entry name" value="SNF2-like_sf"/>
</dbReference>
<evidence type="ECO:0000313" key="16">
    <source>
        <dbReference type="Proteomes" id="UP000605846"/>
    </source>
</evidence>
<evidence type="ECO:0000256" key="7">
    <source>
        <dbReference type="ARBA" id="ARBA00022853"/>
    </source>
</evidence>
<evidence type="ECO:0000256" key="3">
    <source>
        <dbReference type="ARBA" id="ARBA00022741"/>
    </source>
</evidence>
<reference evidence="15" key="1">
    <citation type="submission" date="2020-01" db="EMBL/GenBank/DDBJ databases">
        <title>Genome Sequencing of Three Apophysomyces-Like Fungal Strains Confirms a Novel Fungal Genus in the Mucoromycota with divergent Burkholderia-like Endosymbiotic Bacteria.</title>
        <authorList>
            <person name="Stajich J.E."/>
            <person name="Macias A.M."/>
            <person name="Carter-House D."/>
            <person name="Lovett B."/>
            <person name="Kasson L.R."/>
            <person name="Berry K."/>
            <person name="Grigoriev I."/>
            <person name="Chang Y."/>
            <person name="Spatafora J."/>
            <person name="Kasson M.T."/>
        </authorList>
    </citation>
    <scope>NUCLEOTIDE SEQUENCE</scope>
    <source>
        <strain evidence="15">NRRL A-21654</strain>
    </source>
</reference>
<gene>
    <name evidence="15" type="primary">SWR1</name>
    <name evidence="15" type="ORF">EC973_004874</name>
</gene>
<dbReference type="CDD" id="cd18793">
    <property type="entry name" value="SF2_C_SNF"/>
    <property type="match status" value="1"/>
</dbReference>
<dbReference type="PANTHER" id="PTHR45685:SF1">
    <property type="entry name" value="HELICASE SRCAP"/>
    <property type="match status" value="1"/>
</dbReference>
<sequence>MTFQKLNTELHMLSEKDLTSQHSSDNNGLAYDSITVSTTSKEQRQDESETDTGSSVETSRDQPHSASHKSDNSLSSESSGKGTKSKMSKRAKRIEEKLKRIAERSLFDTDGDLSTHNILEHTSSPALSTRNSRKRKLGIPEERPENEQRRNAAEKQVKRGASHKQLTESSKKRIAENKSNTVFSDMHRPAKPKKRRKPDIEESKQEDFRKTQQGRLLQHGLPKSTSNNAPLSIGSGRQKNPIIDIPRMTDTLLRTAKTPLDELRNEWLSVRETKLQGILAHHDAAVRELYHLEIYQNMLEYNPASAAQAGDERLVKYVQNHDLWDLVDERILQKSRSTGGRINTRRSLHQRRTSLVRLLQNSISQSQTCSSTLAAKNVQHGSSSALCTYINSGTGLRRYKKQFASLDDYLASFISVDDNEDITPEEAQELMDKEISIRERLNALNKSGGFLTRLQDIANRRPHAERHRSESHHDIMISQMQVAARLFSSNNKYRKNAARRCAKAIDRYWESIRTHDERLQKEESKRMMRLAKWTAQQVKKKWKVVERVCEARYKELLKEEQVQQGRRHLEMILEHSEQMLGVRMEELSSQMNEDQLQQEREDISSENITQTVELDTNYFDDHVSETEDKSTDVKWEDGEDVNDHFIDDDEESEDDHDELEALTADQNLPIERLLEKYNYRFEGDGEAEEGNDTKTGATDNISTTAKTEEAFADGYVEYTGNLESHQSVEDEEFTVGDLEDDDIVIEQDGESEDDDIELNALAEEAELSVEQLMEKYNYRVGEEDEGSDADDEEEPETEDAADRIKETLSDECQHKVRREIQMPSRRASLQAYGFKRPRLEEDDDEEIDIVGVEEEDMAGNDGENGGMEGKGIVVLGDSEDDDRTVTDYGSSVSEDELEQDVSRSDIEKNQLKVDTKVMQESAKASPSEPRTPAPTETIQPTGTTLSTTKVVTKIPFLLRGVLREYQHVGLDWLASLYNNGLNGILADEMGLGKTIQTISLLAYLACEKGVWGPHLIVVPTSVILNWEMEFKKWLPGFKILTYYGNPKERKEKRFGWSKDNAFHVCITSYQLVIQDQMVFRRKAWQYLILDEAHHIKNFRSQRWQVLLNFNSNRRLLLTGTPLQNNLMELWSLLYFLMPNGVSQTMPIGFANQKEFQEWFSHPVDRMIENQQGMDDDSRAAIQKLHTVLRPYLLRRLKADVEKQLPEKHEHIVYCRLSKRQRYLYDDFMSRAKTKETLASGNFLSIINCLMQLRKVCNHPDLFEERPIMTSFSMTNDVQCTGQSVEDIVRLRLLSEGDSMKKKPTLDFLNVLLLTNECSMSASLSTEYEALDATNRFHNRISFHYKHVSTVESRGVVSRDYQDMKKYAKYLDMKTHLNAARRWESLLYVNTFRCSQRPIYGINLITMLRAATERNHARFFATNWDARTYLERCDTIRQLVLGYKDRIDANIDIIERYGFVTPKTVIYQPKEPVPLNLQASIQAQLRKAFDNDIFHPIYSRLTIAFPDKRLLQYDCGKLQKLATLLRDLAANGHRALIFTQMTRVLDVLEAFLNMHGHRYLRLDGATKIEQRQVMTERFNNDKKILCFILSTRSGGLGINLTGADTVIFYDSDWNPSMDKQCQDRTHRIGQTRDVHIYRFVTEYTIEENIFKKANQKRMLDNVVIQEGEFTNDYFHKMDWWRDLPEVTDNSVDKNPVAPNMDIEQALLEAEGDETDAAAAIAARNEMNMDEREFDDSTATTPMRQPSAVPSSRSASESPAPVELSVTTAYPAGVDDSKSVEGLEPMETDEIGEEMQLAVGHVDQYMLRFWEREMFGKYLGFGGLPEPEDVMQLEPRLSED</sequence>
<dbReference type="FunFam" id="1.20.120.850:FF:000012">
    <property type="entry name" value="protein PHOTOPERIOD-INDEPENDENT EARLY FLOWERING 1 isoform X3"/>
    <property type="match status" value="1"/>
</dbReference>
<dbReference type="InterPro" id="IPR050520">
    <property type="entry name" value="INO80/SWR1_helicase"/>
</dbReference>
<dbReference type="FunFam" id="3.40.50.10810:FF:000005">
    <property type="entry name" value="Photoperiod-independent early flowering 1"/>
    <property type="match status" value="1"/>
</dbReference>
<dbReference type="PROSITE" id="PS51204">
    <property type="entry name" value="HSA"/>
    <property type="match status" value="1"/>
</dbReference>
<evidence type="ECO:0000256" key="10">
    <source>
        <dbReference type="ARBA" id="ARBA00023242"/>
    </source>
</evidence>
<dbReference type="SMART" id="SM00487">
    <property type="entry name" value="DEXDc"/>
    <property type="match status" value="1"/>
</dbReference>
<evidence type="ECO:0000256" key="11">
    <source>
        <dbReference type="SAM" id="MobiDB-lite"/>
    </source>
</evidence>